<organism evidence="8 9">
    <name type="scientific">Galerina marginata (strain CBS 339.88)</name>
    <dbReference type="NCBI Taxonomy" id="685588"/>
    <lineage>
        <taxon>Eukaryota</taxon>
        <taxon>Fungi</taxon>
        <taxon>Dikarya</taxon>
        <taxon>Basidiomycota</taxon>
        <taxon>Agaricomycotina</taxon>
        <taxon>Agaricomycetes</taxon>
        <taxon>Agaricomycetidae</taxon>
        <taxon>Agaricales</taxon>
        <taxon>Agaricineae</taxon>
        <taxon>Strophariaceae</taxon>
        <taxon>Galerina</taxon>
    </lineage>
</organism>
<dbReference type="STRING" id="685588.A0A067SW37"/>
<dbReference type="PANTHER" id="PTHR19818:SF139">
    <property type="entry name" value="PAIR-RULE PROTEIN ODD-PAIRED"/>
    <property type="match status" value="1"/>
</dbReference>
<dbReference type="InterPro" id="IPR036236">
    <property type="entry name" value="Znf_C2H2_sf"/>
</dbReference>
<dbReference type="GO" id="GO:0000978">
    <property type="term" value="F:RNA polymerase II cis-regulatory region sequence-specific DNA binding"/>
    <property type="evidence" value="ECO:0007669"/>
    <property type="project" value="TreeGrafter"/>
</dbReference>
<dbReference type="HOGENOM" id="CLU_027150_0_0_1"/>
<dbReference type="Proteomes" id="UP000027222">
    <property type="component" value="Unassembled WGS sequence"/>
</dbReference>
<gene>
    <name evidence="8" type="ORF">GALMADRAFT_69912</name>
</gene>
<dbReference type="SUPFAM" id="SSF57667">
    <property type="entry name" value="beta-beta-alpha zinc fingers"/>
    <property type="match status" value="2"/>
</dbReference>
<evidence type="ECO:0000256" key="6">
    <source>
        <dbReference type="SAM" id="MobiDB-lite"/>
    </source>
</evidence>
<dbReference type="Pfam" id="PF00096">
    <property type="entry name" value="zf-C2H2"/>
    <property type="match status" value="3"/>
</dbReference>
<feature type="compositionally biased region" description="Acidic residues" evidence="6">
    <location>
        <begin position="496"/>
        <end position="518"/>
    </location>
</feature>
<dbReference type="GO" id="GO:0045944">
    <property type="term" value="P:positive regulation of transcription by RNA polymerase II"/>
    <property type="evidence" value="ECO:0007669"/>
    <property type="project" value="UniProtKB-ARBA"/>
</dbReference>
<feature type="domain" description="C2H2-type" evidence="7">
    <location>
        <begin position="279"/>
        <end position="308"/>
    </location>
</feature>
<feature type="region of interest" description="Disordered" evidence="6">
    <location>
        <begin position="77"/>
        <end position="103"/>
    </location>
</feature>
<dbReference type="InterPro" id="IPR013087">
    <property type="entry name" value="Znf_C2H2_type"/>
</dbReference>
<evidence type="ECO:0000313" key="8">
    <source>
        <dbReference type="EMBL" id="KDR75111.1"/>
    </source>
</evidence>
<dbReference type="InterPro" id="IPR050329">
    <property type="entry name" value="GLI_C2H2-zinc-finger"/>
</dbReference>
<dbReference type="PROSITE" id="PS50157">
    <property type="entry name" value="ZINC_FINGER_C2H2_2"/>
    <property type="match status" value="3"/>
</dbReference>
<accession>A0A067SW37</accession>
<feature type="domain" description="C2H2-type" evidence="7">
    <location>
        <begin position="252"/>
        <end position="279"/>
    </location>
</feature>
<feature type="domain" description="C2H2-type" evidence="7">
    <location>
        <begin position="222"/>
        <end position="251"/>
    </location>
</feature>
<feature type="compositionally biased region" description="Polar residues" evidence="6">
    <location>
        <begin position="427"/>
        <end position="450"/>
    </location>
</feature>
<feature type="region of interest" description="Disordered" evidence="6">
    <location>
        <begin position="427"/>
        <end position="459"/>
    </location>
</feature>
<dbReference type="FunFam" id="3.30.160.60:FF:002343">
    <property type="entry name" value="Zinc finger protein 33A"/>
    <property type="match status" value="1"/>
</dbReference>
<evidence type="ECO:0000256" key="3">
    <source>
        <dbReference type="ARBA" id="ARBA00022771"/>
    </source>
</evidence>
<sequence>MKAILTLVEADPQAKSALLSTTIPNGRSVFDILVQSTSGGVISKGIAGPLSQVIVTLARSGVLFGSLKQSNASAIQLDKGKRKRDEFDEGRNQYPHAHKRPYMPDMDLQNQIVESVRIVSHTLGASPAQALDPDLISSIRLQLHQVFLFAVTSAAVAGHSMHALQEVGGLIQVIAVLSGIQIGHSPENVPQTHEQPFGQGNSYPWNQGQPPSTSTDIGTAVYPCLVVGCHKTFSRLYNLRAHQRSHSAHRPFRCSACPASFARNHDLKRHLRLHDNKAWKCEGCNKVFSRRDAIKRHKKGTKTRGPRNEICSAAEVVEVEVGGAAGEDFLREERRAKLWNEIVVNEASGAGTSAAQNTYRDINSIDDGEINPAVISGIQSSVLGLHALLQALVGNALGNTMGRPASVPVDSSGGQATLASVIALPTSEAQPDGTDTSLPSAEENSFQGQTLGERVENHPPVPSLSMYGLSDEQAHLLEIAIASAASAAQAQAEAEAALEEEEEEDYDQDDNDYDDSEMEQDKEPVPQ</sequence>
<reference evidence="9" key="1">
    <citation type="journal article" date="2014" name="Proc. Natl. Acad. Sci. U.S.A.">
        <title>Extensive sampling of basidiomycete genomes demonstrates inadequacy of the white-rot/brown-rot paradigm for wood decay fungi.</title>
        <authorList>
            <person name="Riley R."/>
            <person name="Salamov A.A."/>
            <person name="Brown D.W."/>
            <person name="Nagy L.G."/>
            <person name="Floudas D."/>
            <person name="Held B.W."/>
            <person name="Levasseur A."/>
            <person name="Lombard V."/>
            <person name="Morin E."/>
            <person name="Otillar R."/>
            <person name="Lindquist E.A."/>
            <person name="Sun H."/>
            <person name="LaButti K.M."/>
            <person name="Schmutz J."/>
            <person name="Jabbour D."/>
            <person name="Luo H."/>
            <person name="Baker S.E."/>
            <person name="Pisabarro A.G."/>
            <person name="Walton J.D."/>
            <person name="Blanchette R.A."/>
            <person name="Henrissat B."/>
            <person name="Martin F."/>
            <person name="Cullen D."/>
            <person name="Hibbett D.S."/>
            <person name="Grigoriev I.V."/>
        </authorList>
    </citation>
    <scope>NUCLEOTIDE SEQUENCE [LARGE SCALE GENOMIC DNA]</scope>
    <source>
        <strain evidence="9">CBS 339.88</strain>
    </source>
</reference>
<dbReference type="GO" id="GO:0008270">
    <property type="term" value="F:zinc ion binding"/>
    <property type="evidence" value="ECO:0007669"/>
    <property type="project" value="UniProtKB-KW"/>
</dbReference>
<dbReference type="PANTHER" id="PTHR19818">
    <property type="entry name" value="ZINC FINGER PROTEIN ZIC AND GLI"/>
    <property type="match status" value="1"/>
</dbReference>
<evidence type="ECO:0000256" key="1">
    <source>
        <dbReference type="ARBA" id="ARBA00022723"/>
    </source>
</evidence>
<evidence type="ECO:0000259" key="7">
    <source>
        <dbReference type="PROSITE" id="PS50157"/>
    </source>
</evidence>
<feature type="region of interest" description="Disordered" evidence="6">
    <location>
        <begin position="484"/>
        <end position="527"/>
    </location>
</feature>
<dbReference type="AlphaFoldDB" id="A0A067SW37"/>
<dbReference type="PROSITE" id="PS00028">
    <property type="entry name" value="ZINC_FINGER_C2H2_1"/>
    <property type="match status" value="2"/>
</dbReference>
<feature type="compositionally biased region" description="Polar residues" evidence="6">
    <location>
        <begin position="188"/>
        <end position="212"/>
    </location>
</feature>
<evidence type="ECO:0000256" key="4">
    <source>
        <dbReference type="ARBA" id="ARBA00022833"/>
    </source>
</evidence>
<dbReference type="OrthoDB" id="8922241at2759"/>
<dbReference type="GO" id="GO:0005634">
    <property type="term" value="C:nucleus"/>
    <property type="evidence" value="ECO:0007669"/>
    <property type="project" value="UniProtKB-ARBA"/>
</dbReference>
<evidence type="ECO:0000256" key="5">
    <source>
        <dbReference type="PROSITE-ProRule" id="PRU00042"/>
    </source>
</evidence>
<protein>
    <recommendedName>
        <fullName evidence="7">C2H2-type domain-containing protein</fullName>
    </recommendedName>
</protein>
<evidence type="ECO:0000313" key="9">
    <source>
        <dbReference type="Proteomes" id="UP000027222"/>
    </source>
</evidence>
<dbReference type="Gene3D" id="3.30.160.60">
    <property type="entry name" value="Classic Zinc Finger"/>
    <property type="match status" value="2"/>
</dbReference>
<keyword evidence="1" id="KW-0479">Metal-binding</keyword>
<keyword evidence="3 5" id="KW-0863">Zinc-finger</keyword>
<feature type="region of interest" description="Disordered" evidence="6">
    <location>
        <begin position="185"/>
        <end position="212"/>
    </location>
</feature>
<proteinExistence type="predicted"/>
<dbReference type="GO" id="GO:0000981">
    <property type="term" value="F:DNA-binding transcription factor activity, RNA polymerase II-specific"/>
    <property type="evidence" value="ECO:0007669"/>
    <property type="project" value="TreeGrafter"/>
</dbReference>
<evidence type="ECO:0000256" key="2">
    <source>
        <dbReference type="ARBA" id="ARBA00022737"/>
    </source>
</evidence>
<feature type="compositionally biased region" description="Low complexity" evidence="6">
    <location>
        <begin position="484"/>
        <end position="495"/>
    </location>
</feature>
<keyword evidence="2" id="KW-0677">Repeat</keyword>
<keyword evidence="4" id="KW-0862">Zinc</keyword>
<dbReference type="SMART" id="SM00355">
    <property type="entry name" value="ZnF_C2H2"/>
    <property type="match status" value="3"/>
</dbReference>
<name>A0A067SW37_GALM3</name>
<dbReference type="EMBL" id="KL142381">
    <property type="protein sequence ID" value="KDR75111.1"/>
    <property type="molecule type" value="Genomic_DNA"/>
</dbReference>
<keyword evidence="9" id="KW-1185">Reference proteome</keyword>